<evidence type="ECO:0000313" key="1">
    <source>
        <dbReference type="EMBL" id="CAB4831000.1"/>
    </source>
</evidence>
<dbReference type="Pfam" id="PF00480">
    <property type="entry name" value="ROK"/>
    <property type="match status" value="1"/>
</dbReference>
<organism evidence="2">
    <name type="scientific">freshwater metagenome</name>
    <dbReference type="NCBI Taxonomy" id="449393"/>
    <lineage>
        <taxon>unclassified sequences</taxon>
        <taxon>metagenomes</taxon>
        <taxon>ecological metagenomes</taxon>
    </lineage>
</organism>
<evidence type="ECO:0000313" key="2">
    <source>
        <dbReference type="EMBL" id="CAB4883019.1"/>
    </source>
</evidence>
<gene>
    <name evidence="1" type="ORF">UFOPK3164_01175</name>
    <name evidence="2" type="ORF">UFOPK3427_01713</name>
    <name evidence="3" type="ORF">UFOPK4112_01366</name>
</gene>
<dbReference type="InterPro" id="IPR000600">
    <property type="entry name" value="ROK"/>
</dbReference>
<dbReference type="AlphaFoldDB" id="A0A6J7ESB9"/>
<dbReference type="EMBL" id="CAFBPM010000014">
    <property type="protein sequence ID" value="CAB5027926.1"/>
    <property type="molecule type" value="Genomic_DNA"/>
</dbReference>
<dbReference type="InterPro" id="IPR049874">
    <property type="entry name" value="ROK_cs"/>
</dbReference>
<evidence type="ECO:0000313" key="3">
    <source>
        <dbReference type="EMBL" id="CAB5027926.1"/>
    </source>
</evidence>
<dbReference type="EMBL" id="CAFABE010000056">
    <property type="protein sequence ID" value="CAB4831000.1"/>
    <property type="molecule type" value="Genomic_DNA"/>
</dbReference>
<protein>
    <submittedName>
        <fullName evidence="2">Unannotated protein</fullName>
    </submittedName>
</protein>
<reference evidence="2" key="1">
    <citation type="submission" date="2020-05" db="EMBL/GenBank/DDBJ databases">
        <authorList>
            <person name="Chiriac C."/>
            <person name="Salcher M."/>
            <person name="Ghai R."/>
            <person name="Kavagutti S V."/>
        </authorList>
    </citation>
    <scope>NUCLEOTIDE SEQUENCE</scope>
</reference>
<dbReference type="InterPro" id="IPR043129">
    <property type="entry name" value="ATPase_NBD"/>
</dbReference>
<dbReference type="PANTHER" id="PTHR18964">
    <property type="entry name" value="ROK (REPRESSOR, ORF, KINASE) FAMILY"/>
    <property type="match status" value="1"/>
</dbReference>
<dbReference type="SUPFAM" id="SSF53067">
    <property type="entry name" value="Actin-like ATPase domain"/>
    <property type="match status" value="1"/>
</dbReference>
<sequence>MGDNTCLAIDIGGTKLACGIVAQDGTLLERDHVATTKTDDPEVLFETLMTLVNKVRSTSSFQPSKCGVGCGGPMEPHGRTVSPLNISAWREFPLAERLRRELGLPIAIDNDAKAFALAEGWLGAARGVPSYLAMVVSTGVGGGIVLDGRLLDGQQGNAGHIGHIVVDPEGVLCRCGVRGCLEAEASGTAIELKTGRPASEADEEVRRATGVFVGRAVASVVTLLDLELCVVAGSVALGYGATFFEAAQQELERCTGLSYAKGARILPAGLGDAGPLVGAAAVGYTLGSNPAVLL</sequence>
<proteinExistence type="predicted"/>
<dbReference type="EMBL" id="CAFBLT010000003">
    <property type="protein sequence ID" value="CAB4883019.1"/>
    <property type="molecule type" value="Genomic_DNA"/>
</dbReference>
<name>A0A6J7ESB9_9ZZZZ</name>
<accession>A0A6J7ESB9</accession>
<dbReference type="PROSITE" id="PS01125">
    <property type="entry name" value="ROK"/>
    <property type="match status" value="1"/>
</dbReference>
<dbReference type="Gene3D" id="3.30.420.40">
    <property type="match status" value="2"/>
</dbReference>
<dbReference type="PANTHER" id="PTHR18964:SF169">
    <property type="entry name" value="N-ACETYLMANNOSAMINE KINASE"/>
    <property type="match status" value="1"/>
</dbReference>